<dbReference type="InterPro" id="IPR029058">
    <property type="entry name" value="AB_hydrolase_fold"/>
</dbReference>
<comment type="caution">
    <text evidence="2">The sequence shown here is derived from an EMBL/GenBank/DDBJ whole genome shotgun (WGS) entry which is preliminary data.</text>
</comment>
<dbReference type="GO" id="GO:0016787">
    <property type="term" value="F:hydrolase activity"/>
    <property type="evidence" value="ECO:0007669"/>
    <property type="project" value="UniProtKB-KW"/>
</dbReference>
<evidence type="ECO:0000256" key="1">
    <source>
        <dbReference type="SAM" id="SignalP"/>
    </source>
</evidence>
<name>A0ABW5I5P2_9PSEU</name>
<keyword evidence="2" id="KW-0378">Hydrolase</keyword>
<feature type="chain" id="PRO_5046322941" evidence="1">
    <location>
        <begin position="32"/>
        <end position="381"/>
    </location>
</feature>
<dbReference type="Proteomes" id="UP001597542">
    <property type="component" value="Unassembled WGS sequence"/>
</dbReference>
<dbReference type="SUPFAM" id="SSF53474">
    <property type="entry name" value="alpha/beta-Hydrolases"/>
    <property type="match status" value="1"/>
</dbReference>
<dbReference type="Gene3D" id="3.40.50.1820">
    <property type="entry name" value="alpha/beta hydrolase"/>
    <property type="match status" value="1"/>
</dbReference>
<proteinExistence type="predicted"/>
<dbReference type="EMBL" id="JBHUKQ010000015">
    <property type="protein sequence ID" value="MFD2484409.1"/>
    <property type="molecule type" value="Genomic_DNA"/>
</dbReference>
<feature type="signal peptide" evidence="1">
    <location>
        <begin position="1"/>
        <end position="31"/>
    </location>
</feature>
<evidence type="ECO:0000313" key="3">
    <source>
        <dbReference type="Proteomes" id="UP001597542"/>
    </source>
</evidence>
<reference evidence="3" key="1">
    <citation type="journal article" date="2019" name="Int. J. Syst. Evol. Microbiol.">
        <title>The Global Catalogue of Microorganisms (GCM) 10K type strain sequencing project: providing services to taxonomists for standard genome sequencing and annotation.</title>
        <authorList>
            <consortium name="The Broad Institute Genomics Platform"/>
            <consortium name="The Broad Institute Genome Sequencing Center for Infectious Disease"/>
            <person name="Wu L."/>
            <person name="Ma J."/>
        </authorList>
    </citation>
    <scope>NUCLEOTIDE SEQUENCE [LARGE SCALE GENOMIC DNA]</scope>
    <source>
        <strain evidence="3">CGMCC 4.7638</strain>
    </source>
</reference>
<protein>
    <submittedName>
        <fullName evidence="2">Alpha/beta hydrolase</fullName>
    </submittedName>
</protein>
<dbReference type="RefSeq" id="WP_344275022.1">
    <property type="nucleotide sequence ID" value="NZ_BAAAHV010000012.1"/>
</dbReference>
<sequence>MRSVQRRFSRMAAVASAAVLALAGAAAVASAADSWPLTPKAVPGLPGAPAAADLPGVSSASGAQCRNYFFPVTEPGSSAVLKEFGQLCTSDPALLGKQPVQILIHGGTYDHTYYDWPYQPDRYNYVRYMTQRGFTTLNLDRIGYGHSDHPLGASMNFDVAANTTHQIVQYLRQGGLGTQFGTVTLNGYSMGGLTSQVEAGTFHDVDALMVHAVGHGLLTPASTARLGSFAYPALLDPKFSGRPWAVDPAYLTSIPGRRTIFYGPASTFDPQQLTVEDATKDTMSATELADITLRTYTDQTKNITAPILWSPGQYDKIWCGTTDDCDTDPMSANESGYYRPGVFTKYIVQNTGHATLLGYGGADYLNEIVGWLGAHGIHGVR</sequence>
<keyword evidence="3" id="KW-1185">Reference proteome</keyword>
<evidence type="ECO:0000313" key="2">
    <source>
        <dbReference type="EMBL" id="MFD2484409.1"/>
    </source>
</evidence>
<organism evidence="2 3">
    <name type="scientific">Amycolatopsis albidoflavus</name>
    <dbReference type="NCBI Taxonomy" id="102226"/>
    <lineage>
        <taxon>Bacteria</taxon>
        <taxon>Bacillati</taxon>
        <taxon>Actinomycetota</taxon>
        <taxon>Actinomycetes</taxon>
        <taxon>Pseudonocardiales</taxon>
        <taxon>Pseudonocardiaceae</taxon>
        <taxon>Amycolatopsis</taxon>
    </lineage>
</organism>
<keyword evidence="1" id="KW-0732">Signal</keyword>
<accession>A0ABW5I5P2</accession>
<gene>
    <name evidence="2" type="ORF">ACFSUT_29315</name>
</gene>